<dbReference type="InterPro" id="IPR012348">
    <property type="entry name" value="RNR-like"/>
</dbReference>
<dbReference type="Gene3D" id="1.10.620.20">
    <property type="entry name" value="Ribonucleotide Reductase, subunit A"/>
    <property type="match status" value="1"/>
</dbReference>
<dbReference type="EMBL" id="AP019860">
    <property type="protein sequence ID" value="BBM82719.1"/>
    <property type="molecule type" value="Genomic_DNA"/>
</dbReference>
<sequence>MRKTILAVVFMSIISIVIFFGPNEKRNITNQICPVMTAEKIDPNIYYDYNGQRVYLCCKRCIKKFSAAPQKYMKNFRVDTPLQVQQGFREKLTSFVGKLHPISVHFPIALFFAAVLGEILSLLYNKQLQQAINYCFNIAAISSVIAVVLGWCAHISSTYKNELHTVANYHKVMGILTAILIITVSVLNSKKQTASQTQLEKLYWPCILITSIIIGITGFLGSSLIFGLGHYNW</sequence>
<gene>
    <name evidence="3" type="ORF">UABAM_01062</name>
</gene>
<feature type="transmembrane region" description="Helical" evidence="1">
    <location>
        <begin position="5"/>
        <end position="22"/>
    </location>
</feature>
<evidence type="ECO:0000313" key="4">
    <source>
        <dbReference type="Proteomes" id="UP000326354"/>
    </source>
</evidence>
<protein>
    <submittedName>
        <fullName evidence="3">Cytochrome c</fullName>
    </submittedName>
</protein>
<keyword evidence="1" id="KW-0812">Transmembrane</keyword>
<dbReference type="AlphaFoldDB" id="A0A5S9F2Q5"/>
<feature type="domain" description="DUF2231" evidence="2">
    <location>
        <begin position="99"/>
        <end position="227"/>
    </location>
</feature>
<dbReference type="InterPro" id="IPR019251">
    <property type="entry name" value="DUF2231_TM"/>
</dbReference>
<feature type="transmembrane region" description="Helical" evidence="1">
    <location>
        <begin position="202"/>
        <end position="228"/>
    </location>
</feature>
<feature type="transmembrane region" description="Helical" evidence="1">
    <location>
        <begin position="169"/>
        <end position="190"/>
    </location>
</feature>
<dbReference type="Proteomes" id="UP000326354">
    <property type="component" value="Chromosome"/>
</dbReference>
<evidence type="ECO:0000256" key="1">
    <source>
        <dbReference type="SAM" id="Phobius"/>
    </source>
</evidence>
<dbReference type="Pfam" id="PF09990">
    <property type="entry name" value="DUF2231"/>
    <property type="match status" value="1"/>
</dbReference>
<dbReference type="GO" id="GO:0016491">
    <property type="term" value="F:oxidoreductase activity"/>
    <property type="evidence" value="ECO:0007669"/>
    <property type="project" value="InterPro"/>
</dbReference>
<keyword evidence="4" id="KW-1185">Reference proteome</keyword>
<organism evidence="3 4">
    <name type="scientific">Uabimicrobium amorphum</name>
    <dbReference type="NCBI Taxonomy" id="2596890"/>
    <lineage>
        <taxon>Bacteria</taxon>
        <taxon>Pseudomonadati</taxon>
        <taxon>Planctomycetota</taxon>
        <taxon>Candidatus Uabimicrobiia</taxon>
        <taxon>Candidatus Uabimicrobiales</taxon>
        <taxon>Candidatus Uabimicrobiaceae</taxon>
        <taxon>Candidatus Uabimicrobium</taxon>
    </lineage>
</organism>
<dbReference type="OrthoDB" id="9809746at2"/>
<accession>A0A5S9F2Q5</accession>
<evidence type="ECO:0000313" key="3">
    <source>
        <dbReference type="EMBL" id="BBM82719.1"/>
    </source>
</evidence>
<keyword evidence="1" id="KW-1133">Transmembrane helix</keyword>
<proteinExistence type="predicted"/>
<keyword evidence="1" id="KW-0472">Membrane</keyword>
<feature type="transmembrane region" description="Helical" evidence="1">
    <location>
        <begin position="136"/>
        <end position="157"/>
    </location>
</feature>
<dbReference type="KEGG" id="uam:UABAM_01062"/>
<feature type="transmembrane region" description="Helical" evidence="1">
    <location>
        <begin position="104"/>
        <end position="124"/>
    </location>
</feature>
<dbReference type="RefSeq" id="WP_151966955.1">
    <property type="nucleotide sequence ID" value="NZ_AP019860.1"/>
</dbReference>
<evidence type="ECO:0000259" key="2">
    <source>
        <dbReference type="Pfam" id="PF09990"/>
    </source>
</evidence>
<name>A0A5S9F2Q5_UABAM</name>
<reference evidence="3 4" key="1">
    <citation type="submission" date="2019-08" db="EMBL/GenBank/DDBJ databases">
        <title>Complete genome sequence of Candidatus Uab amorphum.</title>
        <authorList>
            <person name="Shiratori T."/>
            <person name="Suzuki S."/>
            <person name="Kakizawa Y."/>
            <person name="Ishida K."/>
        </authorList>
    </citation>
    <scope>NUCLEOTIDE SEQUENCE [LARGE SCALE GENOMIC DNA]</scope>
    <source>
        <strain evidence="3 4">SRT547</strain>
    </source>
</reference>